<evidence type="ECO:0000256" key="2">
    <source>
        <dbReference type="ARBA" id="ARBA00005054"/>
    </source>
</evidence>
<comment type="caution">
    <text evidence="18">The sequence shown here is derived from an EMBL/GenBank/DDBJ whole genome shotgun (WGS) entry which is preliminary data.</text>
</comment>
<evidence type="ECO:0000256" key="13">
    <source>
        <dbReference type="ARBA" id="ARBA00023211"/>
    </source>
</evidence>
<dbReference type="SUPFAM" id="SSF52440">
    <property type="entry name" value="PreATP-grasp domain"/>
    <property type="match status" value="1"/>
</dbReference>
<dbReference type="HAMAP" id="MF_00138">
    <property type="entry name" value="GARS"/>
    <property type="match status" value="1"/>
</dbReference>
<dbReference type="SUPFAM" id="SSF56059">
    <property type="entry name" value="Glutathione synthetase ATP-binding domain-like"/>
    <property type="match status" value="1"/>
</dbReference>
<dbReference type="InterPro" id="IPR016188">
    <property type="entry name" value="PurM-like_N"/>
</dbReference>
<dbReference type="SMART" id="SM01210">
    <property type="entry name" value="GARS_C"/>
    <property type="match status" value="1"/>
</dbReference>
<evidence type="ECO:0000256" key="12">
    <source>
        <dbReference type="ARBA" id="ARBA00022840"/>
    </source>
</evidence>
<dbReference type="EC" id="6.3.3.1" evidence="16"/>
<dbReference type="SMART" id="SM01209">
    <property type="entry name" value="GARS_A"/>
    <property type="match status" value="1"/>
</dbReference>
<dbReference type="PANTHER" id="PTHR10520:SF12">
    <property type="entry name" value="TRIFUNCTIONAL PURINE BIOSYNTHETIC PROTEIN ADENOSINE-3"/>
    <property type="match status" value="1"/>
</dbReference>
<evidence type="ECO:0000259" key="17">
    <source>
        <dbReference type="PROSITE" id="PS50975"/>
    </source>
</evidence>
<dbReference type="Pfam" id="PF02844">
    <property type="entry name" value="GARS_N"/>
    <property type="match status" value="1"/>
</dbReference>
<dbReference type="PROSITE" id="PS50975">
    <property type="entry name" value="ATP_GRASP"/>
    <property type="match status" value="1"/>
</dbReference>
<evidence type="ECO:0000256" key="3">
    <source>
        <dbReference type="ARBA" id="ARBA00005174"/>
    </source>
</evidence>
<dbReference type="CDD" id="cd08645">
    <property type="entry name" value="FMT_core_GART"/>
    <property type="match status" value="1"/>
</dbReference>
<dbReference type="FunFam" id="3.30.470.20:FF:000018">
    <property type="entry name" value="Trifunctional purine biosynthetic protein adenosine-3"/>
    <property type="match status" value="1"/>
</dbReference>
<dbReference type="InterPro" id="IPR020559">
    <property type="entry name" value="PRibGlycinamide_synth_CS"/>
</dbReference>
<comment type="pathway">
    <text evidence="1 16">Purine metabolism; IMP biosynthesis via de novo pathway; 5-amino-1-(5-phospho-D-ribosyl)imidazole from N(2)-formyl-N(1)-(5-phospho-D-ribosyl)glycinamide: step 2/2.</text>
</comment>
<evidence type="ECO:0000256" key="15">
    <source>
        <dbReference type="PROSITE-ProRule" id="PRU00409"/>
    </source>
</evidence>
<dbReference type="Pfam" id="PF01071">
    <property type="entry name" value="GARS_A"/>
    <property type="match status" value="1"/>
</dbReference>
<dbReference type="InterPro" id="IPR037123">
    <property type="entry name" value="PRibGlycinamide_synth_C_sf"/>
</dbReference>
<comment type="similarity">
    <text evidence="6 16">In the central section; belongs to the AIR synthase family.</text>
</comment>
<dbReference type="InterPro" id="IPR011761">
    <property type="entry name" value="ATP-grasp"/>
</dbReference>
<dbReference type="Pfam" id="PF00586">
    <property type="entry name" value="AIRS"/>
    <property type="match status" value="2"/>
</dbReference>
<dbReference type="InterPro" id="IPR036477">
    <property type="entry name" value="Formyl_transf_N_sf"/>
</dbReference>
<comment type="similarity">
    <text evidence="4 16">In the N-terminal section; belongs to the GARS family.</text>
</comment>
<dbReference type="NCBIfam" id="TIGR00878">
    <property type="entry name" value="purM"/>
    <property type="match status" value="2"/>
</dbReference>
<comment type="catalytic activity">
    <reaction evidence="16">
        <text>2-formamido-N(1)-(5-O-phospho-beta-D-ribosyl)acetamidine + ATP = 5-amino-1-(5-phospho-beta-D-ribosyl)imidazole + ADP + phosphate + H(+)</text>
        <dbReference type="Rhea" id="RHEA:23032"/>
        <dbReference type="ChEBI" id="CHEBI:15378"/>
        <dbReference type="ChEBI" id="CHEBI:30616"/>
        <dbReference type="ChEBI" id="CHEBI:43474"/>
        <dbReference type="ChEBI" id="CHEBI:137981"/>
        <dbReference type="ChEBI" id="CHEBI:147287"/>
        <dbReference type="ChEBI" id="CHEBI:456216"/>
        <dbReference type="EC" id="6.3.3.1"/>
    </reaction>
</comment>
<evidence type="ECO:0000256" key="1">
    <source>
        <dbReference type="ARBA" id="ARBA00004686"/>
    </source>
</evidence>
<dbReference type="GO" id="GO:0046084">
    <property type="term" value="P:adenine biosynthetic process"/>
    <property type="evidence" value="ECO:0007669"/>
    <property type="project" value="TreeGrafter"/>
</dbReference>
<comment type="pathway">
    <text evidence="2 16">Purine metabolism; IMP biosynthesis via de novo pathway; N(2)-formyl-N(1)-(5-phospho-D-ribosyl)glycinamide from N(1)-(5-phospho-D-ribosyl)glycinamide (10-formyl THF route): step 1/1.</text>
</comment>
<dbReference type="FunFam" id="3.40.50.170:FF:000006">
    <property type="entry name" value="Trifunctional purine biosynthetic protein adenosine-3"/>
    <property type="match status" value="1"/>
</dbReference>
<dbReference type="GO" id="GO:0004637">
    <property type="term" value="F:phosphoribosylamine-glycine ligase activity"/>
    <property type="evidence" value="ECO:0007669"/>
    <property type="project" value="UniProtKB-UniRule"/>
</dbReference>
<dbReference type="SUPFAM" id="SSF51246">
    <property type="entry name" value="Rudiment single hybrid motif"/>
    <property type="match status" value="1"/>
</dbReference>
<dbReference type="InterPro" id="IPR001555">
    <property type="entry name" value="GART_AS"/>
</dbReference>
<dbReference type="InterPro" id="IPR002376">
    <property type="entry name" value="Formyl_transf_N"/>
</dbReference>
<dbReference type="InterPro" id="IPR020561">
    <property type="entry name" value="PRibGlycinamid_synth_ATP-grasp"/>
</dbReference>
<dbReference type="NCBIfam" id="TIGR00639">
    <property type="entry name" value="PurN"/>
    <property type="match status" value="1"/>
</dbReference>
<dbReference type="Gene3D" id="3.40.50.20">
    <property type="match status" value="1"/>
</dbReference>
<dbReference type="PANTHER" id="PTHR10520">
    <property type="entry name" value="TRIFUNCTIONAL PURINE BIOSYNTHETIC PROTEIN ADENOSINE-3-RELATED"/>
    <property type="match status" value="1"/>
</dbReference>
<evidence type="ECO:0000256" key="4">
    <source>
        <dbReference type="ARBA" id="ARBA00007423"/>
    </source>
</evidence>
<dbReference type="FunFam" id="3.90.600.10:FF:000001">
    <property type="entry name" value="Trifunctional purine biosynthetic protein adenosine-3"/>
    <property type="match status" value="1"/>
</dbReference>
<dbReference type="InterPro" id="IPR000115">
    <property type="entry name" value="PRibGlycinamide_synth"/>
</dbReference>
<dbReference type="GO" id="GO:0005524">
    <property type="term" value="F:ATP binding"/>
    <property type="evidence" value="ECO:0007669"/>
    <property type="project" value="UniProtKB-UniRule"/>
</dbReference>
<keyword evidence="8" id="KW-0808">Transferase</keyword>
<dbReference type="Proteomes" id="UP001283361">
    <property type="component" value="Unassembled WGS sequence"/>
</dbReference>
<dbReference type="InterPro" id="IPR036676">
    <property type="entry name" value="PurM-like_C_sf"/>
</dbReference>
<dbReference type="Gene3D" id="3.90.600.10">
    <property type="entry name" value="Phosphoribosylglycinamide synthetase, C-terminal domain"/>
    <property type="match status" value="1"/>
</dbReference>
<dbReference type="InterPro" id="IPR020562">
    <property type="entry name" value="PRibGlycinamide_synth_N"/>
</dbReference>
<evidence type="ECO:0000256" key="11">
    <source>
        <dbReference type="ARBA" id="ARBA00022755"/>
    </source>
</evidence>
<dbReference type="FunFam" id="3.30.1490.20:FF:000006">
    <property type="entry name" value="phosphoribosylamine--glycine ligase, chloroplastic-like"/>
    <property type="match status" value="1"/>
</dbReference>
<dbReference type="GO" id="GO:0046872">
    <property type="term" value="F:metal ion binding"/>
    <property type="evidence" value="ECO:0007669"/>
    <property type="project" value="UniProtKB-KW"/>
</dbReference>
<dbReference type="PROSITE" id="PS00184">
    <property type="entry name" value="GARS"/>
    <property type="match status" value="1"/>
</dbReference>
<comment type="catalytic activity">
    <reaction evidence="16">
        <text>N(1)-(5-phospho-beta-D-ribosyl)glycinamide + (6R)-10-formyltetrahydrofolate = N(2)-formyl-N(1)-(5-phospho-beta-D-ribosyl)glycinamide + (6S)-5,6,7,8-tetrahydrofolate + H(+)</text>
        <dbReference type="Rhea" id="RHEA:15053"/>
        <dbReference type="ChEBI" id="CHEBI:15378"/>
        <dbReference type="ChEBI" id="CHEBI:57453"/>
        <dbReference type="ChEBI" id="CHEBI:143788"/>
        <dbReference type="ChEBI" id="CHEBI:147286"/>
        <dbReference type="ChEBI" id="CHEBI:195366"/>
        <dbReference type="EC" id="2.1.2.2"/>
    </reaction>
</comment>
<dbReference type="InterPro" id="IPR011054">
    <property type="entry name" value="Rudment_hybrid_motif"/>
</dbReference>
<dbReference type="InterPro" id="IPR010918">
    <property type="entry name" value="PurM-like_C_dom"/>
</dbReference>
<dbReference type="GO" id="GO:0005829">
    <property type="term" value="C:cytosol"/>
    <property type="evidence" value="ECO:0007669"/>
    <property type="project" value="TreeGrafter"/>
</dbReference>
<name>A0AAE1A4Q3_9GAST</name>
<evidence type="ECO:0000256" key="9">
    <source>
        <dbReference type="ARBA" id="ARBA00022723"/>
    </source>
</evidence>
<gene>
    <name evidence="18" type="ORF">RRG08_055290</name>
</gene>
<dbReference type="PROSITE" id="PS00373">
    <property type="entry name" value="GART"/>
    <property type="match status" value="1"/>
</dbReference>
<keyword evidence="11 16" id="KW-0658">Purine biosynthesis</keyword>
<evidence type="ECO:0000256" key="10">
    <source>
        <dbReference type="ARBA" id="ARBA00022741"/>
    </source>
</evidence>
<dbReference type="HAMAP" id="MF_00741">
    <property type="entry name" value="AIRS"/>
    <property type="match status" value="1"/>
</dbReference>
<keyword evidence="9 16" id="KW-0479">Metal-binding</keyword>
<keyword evidence="19" id="KW-1185">Reference proteome</keyword>
<dbReference type="EC" id="2.1.2.2" evidence="16"/>
<evidence type="ECO:0000256" key="16">
    <source>
        <dbReference type="RuleBase" id="RU363089"/>
    </source>
</evidence>
<dbReference type="InterPro" id="IPR020560">
    <property type="entry name" value="PRibGlycinamide_synth_C-dom"/>
</dbReference>
<dbReference type="Gene3D" id="3.90.650.10">
    <property type="entry name" value="PurM-like C-terminal domain"/>
    <property type="match status" value="2"/>
</dbReference>
<comment type="catalytic activity">
    <reaction evidence="16">
        <text>5-phospho-beta-D-ribosylamine + glycine + ATP = N(1)-(5-phospho-beta-D-ribosyl)glycinamide + ADP + phosphate + H(+)</text>
        <dbReference type="Rhea" id="RHEA:17453"/>
        <dbReference type="ChEBI" id="CHEBI:15378"/>
        <dbReference type="ChEBI" id="CHEBI:30616"/>
        <dbReference type="ChEBI" id="CHEBI:43474"/>
        <dbReference type="ChEBI" id="CHEBI:57305"/>
        <dbReference type="ChEBI" id="CHEBI:58681"/>
        <dbReference type="ChEBI" id="CHEBI:143788"/>
        <dbReference type="ChEBI" id="CHEBI:456216"/>
        <dbReference type="EC" id="6.3.4.13"/>
    </reaction>
</comment>
<keyword evidence="13 16" id="KW-0464">Manganese</keyword>
<dbReference type="InterPro" id="IPR004733">
    <property type="entry name" value="PurM_cligase"/>
</dbReference>
<keyword evidence="10 15" id="KW-0547">Nucleotide-binding</keyword>
<dbReference type="Gene3D" id="3.30.1490.20">
    <property type="entry name" value="ATP-grasp fold, A domain"/>
    <property type="match status" value="1"/>
</dbReference>
<proteinExistence type="inferred from homology"/>
<dbReference type="InterPro" id="IPR036921">
    <property type="entry name" value="PurM-like_N_sf"/>
</dbReference>
<reference evidence="18" key="1">
    <citation type="journal article" date="2023" name="G3 (Bethesda)">
        <title>A reference genome for the long-term kleptoplast-retaining sea slug Elysia crispata morphotype clarki.</title>
        <authorList>
            <person name="Eastman K.E."/>
            <person name="Pendleton A.L."/>
            <person name="Shaikh M.A."/>
            <person name="Suttiyut T."/>
            <person name="Ogas R."/>
            <person name="Tomko P."/>
            <person name="Gavelis G."/>
            <person name="Widhalm J.R."/>
            <person name="Wisecaver J.H."/>
        </authorList>
    </citation>
    <scope>NUCLEOTIDE SEQUENCE</scope>
    <source>
        <strain evidence="18">ECLA1</strain>
    </source>
</reference>
<evidence type="ECO:0000313" key="18">
    <source>
        <dbReference type="EMBL" id="KAK3781130.1"/>
    </source>
</evidence>
<dbReference type="NCBIfam" id="TIGR00877">
    <property type="entry name" value="purD"/>
    <property type="match status" value="1"/>
</dbReference>
<dbReference type="Gene3D" id="3.30.1330.10">
    <property type="entry name" value="PurM-like, N-terminal domain"/>
    <property type="match status" value="2"/>
</dbReference>
<evidence type="ECO:0000256" key="6">
    <source>
        <dbReference type="ARBA" id="ARBA00008696"/>
    </source>
</evidence>
<dbReference type="Pfam" id="PF02843">
    <property type="entry name" value="GARS_C"/>
    <property type="match status" value="1"/>
</dbReference>
<comment type="similarity">
    <text evidence="5 16">In the C-terminal section; belongs to the GART family.</text>
</comment>
<dbReference type="InterPro" id="IPR016185">
    <property type="entry name" value="PreATP-grasp_dom_sf"/>
</dbReference>
<dbReference type="InterPro" id="IPR013815">
    <property type="entry name" value="ATP_grasp_subdomain_1"/>
</dbReference>
<feature type="domain" description="ATP-grasp" evidence="17">
    <location>
        <begin position="119"/>
        <end position="326"/>
    </location>
</feature>
<comment type="pathway">
    <text evidence="3 16">Purine metabolism; IMP biosynthesis via de novo pathway; N(1)-(5-phospho-D-ribosyl)glycinamide from 5-phospho-alpha-D-ribose 1-diphosphate: step 2/2.</text>
</comment>
<dbReference type="EC" id="6.3.4.13" evidence="16"/>
<dbReference type="SUPFAM" id="SSF53328">
    <property type="entry name" value="Formyltransferase"/>
    <property type="match status" value="1"/>
</dbReference>
<organism evidence="18 19">
    <name type="scientific">Elysia crispata</name>
    <name type="common">lettuce slug</name>
    <dbReference type="NCBI Taxonomy" id="231223"/>
    <lineage>
        <taxon>Eukaryota</taxon>
        <taxon>Metazoa</taxon>
        <taxon>Spiralia</taxon>
        <taxon>Lophotrochozoa</taxon>
        <taxon>Mollusca</taxon>
        <taxon>Gastropoda</taxon>
        <taxon>Heterobranchia</taxon>
        <taxon>Euthyneura</taxon>
        <taxon>Panpulmonata</taxon>
        <taxon>Sacoglossa</taxon>
        <taxon>Placobranchoidea</taxon>
        <taxon>Plakobranchidae</taxon>
        <taxon>Elysia</taxon>
    </lineage>
</organism>
<dbReference type="GO" id="GO:0004644">
    <property type="term" value="F:phosphoribosylglycinamide formyltransferase activity"/>
    <property type="evidence" value="ECO:0007669"/>
    <property type="project" value="UniProtKB-EC"/>
</dbReference>
<evidence type="ECO:0000256" key="8">
    <source>
        <dbReference type="ARBA" id="ARBA00022679"/>
    </source>
</evidence>
<dbReference type="EMBL" id="JAWDGP010002658">
    <property type="protein sequence ID" value="KAK3781130.1"/>
    <property type="molecule type" value="Genomic_DNA"/>
</dbReference>
<dbReference type="GO" id="GO:0006189">
    <property type="term" value="P:'de novo' IMP biosynthetic process"/>
    <property type="evidence" value="ECO:0007669"/>
    <property type="project" value="UniProtKB-UniRule"/>
</dbReference>
<dbReference type="FunFam" id="3.30.1330.10:FF:000001">
    <property type="entry name" value="Phosphoribosylformylglycinamidine cyclo-ligase"/>
    <property type="match status" value="1"/>
</dbReference>
<dbReference type="Gene3D" id="3.30.470.20">
    <property type="entry name" value="ATP-grasp fold, B domain"/>
    <property type="match status" value="1"/>
</dbReference>
<dbReference type="SUPFAM" id="SSF56042">
    <property type="entry name" value="PurM C-terminal domain-like"/>
    <property type="match status" value="2"/>
</dbReference>
<dbReference type="Pfam" id="PF00551">
    <property type="entry name" value="Formyl_trans_N"/>
    <property type="match status" value="1"/>
</dbReference>
<evidence type="ECO:0000256" key="7">
    <source>
        <dbReference type="ARBA" id="ARBA00022598"/>
    </source>
</evidence>
<evidence type="ECO:0000313" key="19">
    <source>
        <dbReference type="Proteomes" id="UP001283361"/>
    </source>
</evidence>
<evidence type="ECO:0000256" key="5">
    <source>
        <dbReference type="ARBA" id="ARBA00008630"/>
    </source>
</evidence>
<dbReference type="GO" id="GO:0004641">
    <property type="term" value="F:phosphoribosylformylglycinamidine cyclo-ligase activity"/>
    <property type="evidence" value="ECO:0007669"/>
    <property type="project" value="UniProtKB-EC"/>
</dbReference>
<accession>A0AAE1A4Q3</accession>
<dbReference type="FunFam" id="3.90.650.10:FF:000019">
    <property type="entry name" value="Trifunctional purine biosynthetic protein adenosine-3"/>
    <property type="match status" value="1"/>
</dbReference>
<dbReference type="CDD" id="cd02196">
    <property type="entry name" value="PurM"/>
    <property type="match status" value="2"/>
</dbReference>
<evidence type="ECO:0000256" key="14">
    <source>
        <dbReference type="ARBA" id="ARBA00023268"/>
    </source>
</evidence>
<dbReference type="Pfam" id="PF02769">
    <property type="entry name" value="AIRS_C"/>
    <property type="match status" value="2"/>
</dbReference>
<dbReference type="InterPro" id="IPR004607">
    <property type="entry name" value="GART"/>
</dbReference>
<keyword evidence="12 15" id="KW-0067">ATP-binding</keyword>
<keyword evidence="14 16" id="KW-0511">Multifunctional enzyme</keyword>
<dbReference type="FunFam" id="3.40.50.20:FF:000006">
    <property type="entry name" value="Phosphoribosylamine--glycine ligase, chloroplastic"/>
    <property type="match status" value="1"/>
</dbReference>
<dbReference type="HAMAP" id="MF_01930">
    <property type="entry name" value="PurN"/>
    <property type="match status" value="1"/>
</dbReference>
<dbReference type="SUPFAM" id="SSF55326">
    <property type="entry name" value="PurM N-terminal domain-like"/>
    <property type="match status" value="2"/>
</dbReference>
<keyword evidence="7 16" id="KW-0436">Ligase</keyword>
<dbReference type="Gene3D" id="3.40.50.170">
    <property type="entry name" value="Formyl transferase, N-terminal domain"/>
    <property type="match status" value="1"/>
</dbReference>
<feature type="non-terminal residue" evidence="18">
    <location>
        <position position="1392"/>
    </location>
</feature>
<sequence length="1392" mass="146727">NINRIKMSEQVLLIGSGGREHALAWKLSQSPLVSKIFVAPGNAGTASGDSKVSNVALDVKDFESIAKWCTENSITFVVVGPEDPLAAGIADHLARNAAVPVFGPSGQAAQIEADKSFSKHFMVRHNIPTARFETFKDPDQACKYIREADHKALVVKASGLAAGKGVVVAASAQEACEAVKSMMTEKAFGAAGETVVVEELLEGPEVSILAFSDGKNVCLMPPSQDHKRLLDNDQGPNTGGMGAICPYPGLTQSQINKIKTDIIEKTIHGLAQEGARYIGVLYAGLMLTSDGPKVLEFNCRFGDPETQSILSLLQSDLMSTLKACVSGNLPQAPPTFDLDTSAAGVVLVSGGYPGSYKKGLEISGISSVDEQEGLQVFHAGTKVTDGGQVVTSGGRVLGVVAVAKTLAKAIERATDAATNIRFEGCFYRSDIGKKTCASQDHRCPDSSSGGDISGGLRYKDAGVDISEGDLLVQAIKPLAKMTRRRGCDADLGGFGGLFDLKAADLETSRLACKTSGVGCKIKFAARQGHHYNIGMDLVAQCVNGLLASAAEPLFFLDYFATGKLEMQVAEEVIRGMADGCLEAGCALIGGETAEMPGMYSGKDYDVAGMAVGAFPLTLFDDTSTKSKARCPVAEGDVVLALTSSGLQHHDFELLESILMAGNLSLDRLHGLNGGTSLAEEILSPPTIYVKSVLPLLQSGMVKLFQPVTDSIVESLSLLVSPELGVKIDAQAWVLGPVFGWMADMANLTARELFSSSSCGVAAILVTGHQNVSSILENLNQTLSDRVEIIGQIVVAAGDGDQVIIDNIENAFDSCKTKAKRETSSNFSLVPEVSFDGPVTRLTRADLSHILATAGRPAATASGNGSLATFDISTLGISEPVLVSGTDGVGTKLKIAQSLCHNSTVGIDLVAMCVNDLLASGADPLFFTCYLAANSPDLASLTDVVQGVATGCAKAGCAFVEQQVSGLPSLYSKDVYDLGGFAVGAVEKSRILPKLSEIKPGDILIGLPSSGIHSNGYSLVRRVIEVNKLRFDMPSPFNPNVTLGHDLLTPTEIYVKTVLPALQSRKVKGFAHITGGGLVENIPRVLPPGVDVVLDASKWKIPPVFGWLQHMGKISNFEMSRTFNCGVGAVIVVDPRDEQQVLSMLNEAGANAAQVGSVVAGKGAKSCVTVSNLGGALTSCWSRPSLPERKKRVGVLISGSGTNLQALIDHTQDRANSSAAEITLVLSNVAKVKGLARAQKAGIKTKVISHKKFKSRAEFDTAVHECLVEHDIELVCLAGFMRILTGEFTNKWSGRMLNIHPSLLPSFKGAHAHKMALEAGVRISGCSVHFVSEEVDGGAIVCQESVPVYPGDTVELLSERVKTVEHVAYPAALELVASGRVQLGDGNKLVWNW</sequence>
<protein>
    <recommendedName>
        <fullName evidence="16">Trifunctional purine biosynthetic protein adenosine-3</fullName>
    </recommendedName>
    <domain>
        <recommendedName>
            <fullName evidence="16">Phosphoribosylamine--glycine ligase</fullName>
            <ecNumber evidence="16">6.3.4.13</ecNumber>
        </recommendedName>
        <alternativeName>
            <fullName evidence="16">Glycinamide ribonucleotide synthetase</fullName>
            <shortName evidence="16">GARS</shortName>
        </alternativeName>
        <alternativeName>
            <fullName evidence="16">Phosphoribosylglycinamide synthetase</fullName>
        </alternativeName>
    </domain>
    <domain>
        <recommendedName>
            <fullName evidence="16">Phosphoribosylformylglycinamidine cyclo-ligase</fullName>
            <ecNumber evidence="16">6.3.3.1</ecNumber>
        </recommendedName>
        <alternativeName>
            <fullName evidence="16">AIR synthase</fullName>
            <shortName evidence="16">AIRS</shortName>
        </alternativeName>
        <alternativeName>
            <fullName evidence="16">Phosphoribosyl-aminoimidazole synthetase</fullName>
        </alternativeName>
    </domain>
    <domain>
        <recommendedName>
            <fullName evidence="16">Phosphoribosylglycinamide formyltransferase</fullName>
            <ecNumber evidence="16">2.1.2.2</ecNumber>
        </recommendedName>
        <alternativeName>
            <fullName evidence="16">5'-phosphoribosylglycinamide transformylase</fullName>
        </alternativeName>
        <alternativeName>
            <fullName evidence="16">GAR transformylase</fullName>
            <shortName evidence="16">GART</shortName>
        </alternativeName>
    </domain>
</protein>